<protein>
    <submittedName>
        <fullName evidence="1">Uncharacterized protein</fullName>
    </submittedName>
</protein>
<dbReference type="EMBL" id="ABYH01000059">
    <property type="protein sequence ID" value="EEC97709.1"/>
    <property type="molecule type" value="Genomic_DNA"/>
</dbReference>
<comment type="caution">
    <text evidence="1">The sequence shown here is derived from an EMBL/GenBank/DDBJ whole genome shotgun (WGS) entry which is preliminary data.</text>
</comment>
<name>B7B7A2_9BACT</name>
<dbReference type="Proteomes" id="UP000005510">
    <property type="component" value="Unassembled WGS sequence"/>
</dbReference>
<evidence type="ECO:0000313" key="1">
    <source>
        <dbReference type="EMBL" id="EEC97709.1"/>
    </source>
</evidence>
<dbReference type="STRING" id="537006.PRABACTJOHN_00899"/>
<accession>B7B7A2</accession>
<proteinExistence type="predicted"/>
<gene>
    <name evidence="1" type="ORF">PRABACTJOHN_00899</name>
</gene>
<sequence length="77" mass="8677">MLISTVKIEAIRWLSRRIAVSAGKSLKQKLRCLMHSFTVQNPLVVFPEAMLVISQKDVGLFEIGYTLFVCSLYPFSG</sequence>
<reference evidence="1 2" key="1">
    <citation type="submission" date="2008-10" db="EMBL/GenBank/DDBJ databases">
        <title>Draft genome sequence of Parabacteroides johnsonii (DSM 18315).</title>
        <authorList>
            <person name="Sudarsanam P."/>
            <person name="Ley R."/>
            <person name="Guruge J."/>
            <person name="Turnbaugh P.J."/>
            <person name="Mahowald M."/>
            <person name="Liep D."/>
            <person name="Gordon J."/>
        </authorList>
    </citation>
    <scope>NUCLEOTIDE SEQUENCE [LARGE SCALE GENOMIC DNA]</scope>
    <source>
        <strain evidence="1 2">DSM 18315</strain>
    </source>
</reference>
<dbReference type="HOGENOM" id="CLU_2634863_0_0_10"/>
<dbReference type="AlphaFoldDB" id="B7B7A2"/>
<evidence type="ECO:0000313" key="2">
    <source>
        <dbReference type="Proteomes" id="UP000005510"/>
    </source>
</evidence>
<reference evidence="1 2" key="2">
    <citation type="submission" date="2008-10" db="EMBL/GenBank/DDBJ databases">
        <authorList>
            <person name="Fulton L."/>
            <person name="Clifton S."/>
            <person name="Fulton B."/>
            <person name="Xu J."/>
            <person name="Minx P."/>
            <person name="Pepin K.H."/>
            <person name="Johnson M."/>
            <person name="Bhonagiri V."/>
            <person name="Nash W.E."/>
            <person name="Mardis E.R."/>
            <person name="Wilson R.K."/>
        </authorList>
    </citation>
    <scope>NUCLEOTIDE SEQUENCE [LARGE SCALE GENOMIC DNA]</scope>
    <source>
        <strain evidence="1 2">DSM 18315</strain>
    </source>
</reference>
<organism evidence="1 2">
    <name type="scientific">Parabacteroides johnsonii DSM 18315</name>
    <dbReference type="NCBI Taxonomy" id="537006"/>
    <lineage>
        <taxon>Bacteria</taxon>
        <taxon>Pseudomonadati</taxon>
        <taxon>Bacteroidota</taxon>
        <taxon>Bacteroidia</taxon>
        <taxon>Bacteroidales</taxon>
        <taxon>Tannerellaceae</taxon>
        <taxon>Parabacteroides</taxon>
    </lineage>
</organism>